<dbReference type="PANTHER" id="PTHR13061:SF29">
    <property type="entry name" value="GAMMA CARBONIC ANHYDRASE-LIKE 1, MITOCHONDRIAL-RELATED"/>
    <property type="match status" value="1"/>
</dbReference>
<organism evidence="1 2">
    <name type="scientific">Nocardioides anomalus</name>
    <dbReference type="NCBI Taxonomy" id="2712223"/>
    <lineage>
        <taxon>Bacteria</taxon>
        <taxon>Bacillati</taxon>
        <taxon>Actinomycetota</taxon>
        <taxon>Actinomycetes</taxon>
        <taxon>Propionibacteriales</taxon>
        <taxon>Nocardioidaceae</taxon>
        <taxon>Nocardioides</taxon>
    </lineage>
</organism>
<sequence>MRIRLEVGEPDVDPGAWIAENAVLAGAVTIEAQASVWFGAVVRADGDTVRLGARSNLQDGAVVHADPGLPVTIGADVSVGHGAVLHGCTVGDGALVGMRAAVLNGARIGAQSLVAAGAVVLEGAEFEPRSLIAGVPAKRRRELTGEEVAGLAGNAAIYLALAAAYRTATTPPER</sequence>
<dbReference type="InterPro" id="IPR050484">
    <property type="entry name" value="Transf_Hexapept/Carb_Anhydrase"/>
</dbReference>
<dbReference type="SUPFAM" id="SSF51161">
    <property type="entry name" value="Trimeric LpxA-like enzymes"/>
    <property type="match status" value="1"/>
</dbReference>
<dbReference type="RefSeq" id="WP_165237453.1">
    <property type="nucleotide sequence ID" value="NZ_CP049257.1"/>
</dbReference>
<proteinExistence type="predicted"/>
<reference evidence="1 2" key="1">
    <citation type="submission" date="2020-02" db="EMBL/GenBank/DDBJ databases">
        <title>Full genome sequence of Nocardioides sp. R-3366.</title>
        <authorList>
            <person name="Im W.-T."/>
        </authorList>
    </citation>
    <scope>NUCLEOTIDE SEQUENCE [LARGE SCALE GENOMIC DNA]</scope>
    <source>
        <strain evidence="1 2">R-3366</strain>
    </source>
</reference>
<keyword evidence="2" id="KW-1185">Reference proteome</keyword>
<protein>
    <submittedName>
        <fullName evidence="1">Gamma carbonic anhydrase family protein</fullName>
    </submittedName>
</protein>
<dbReference type="PANTHER" id="PTHR13061">
    <property type="entry name" value="DYNACTIN SUBUNIT P25"/>
    <property type="match status" value="1"/>
</dbReference>
<dbReference type="KEGG" id="nano:G5V58_22495"/>
<dbReference type="AlphaFoldDB" id="A0A6G6WIU2"/>
<dbReference type="InterPro" id="IPR047324">
    <property type="entry name" value="LbH_gamma_CA-like"/>
</dbReference>
<evidence type="ECO:0000313" key="1">
    <source>
        <dbReference type="EMBL" id="QIG45164.1"/>
    </source>
</evidence>
<dbReference type="InterPro" id="IPR011004">
    <property type="entry name" value="Trimer_LpxA-like_sf"/>
</dbReference>
<gene>
    <name evidence="1" type="ORF">G5V58_22495</name>
</gene>
<accession>A0A6G6WIU2</accession>
<dbReference type="Gene3D" id="2.160.10.10">
    <property type="entry name" value="Hexapeptide repeat proteins"/>
    <property type="match status" value="1"/>
</dbReference>
<dbReference type="CDD" id="cd04645">
    <property type="entry name" value="LbH_gamma_CA_like"/>
    <property type="match status" value="1"/>
</dbReference>
<evidence type="ECO:0000313" key="2">
    <source>
        <dbReference type="Proteomes" id="UP000502996"/>
    </source>
</evidence>
<name>A0A6G6WIU2_9ACTN</name>
<dbReference type="Proteomes" id="UP000502996">
    <property type="component" value="Chromosome"/>
</dbReference>
<dbReference type="EMBL" id="CP049257">
    <property type="protein sequence ID" value="QIG45164.1"/>
    <property type="molecule type" value="Genomic_DNA"/>
</dbReference>